<accession>A0A6M4IPX6</accession>
<gene>
    <name evidence="1" type="ORF">HKW67_15240</name>
</gene>
<name>A0A6M4IPX6_9BACT</name>
<dbReference type="KEGG" id="ggr:HKW67_15240"/>
<organism evidence="1 2">
    <name type="scientific">Gemmatimonas groenlandica</name>
    <dbReference type="NCBI Taxonomy" id="2732249"/>
    <lineage>
        <taxon>Bacteria</taxon>
        <taxon>Pseudomonadati</taxon>
        <taxon>Gemmatimonadota</taxon>
        <taxon>Gemmatimonadia</taxon>
        <taxon>Gemmatimonadales</taxon>
        <taxon>Gemmatimonadaceae</taxon>
        <taxon>Gemmatimonas</taxon>
    </lineage>
</organism>
<dbReference type="AlphaFoldDB" id="A0A6M4IPX6"/>
<proteinExistence type="predicted"/>
<dbReference type="Proteomes" id="UP000500938">
    <property type="component" value="Chromosome"/>
</dbReference>
<protein>
    <submittedName>
        <fullName evidence="1">Uncharacterized protein</fullName>
    </submittedName>
</protein>
<evidence type="ECO:0000313" key="2">
    <source>
        <dbReference type="Proteomes" id="UP000500938"/>
    </source>
</evidence>
<dbReference type="EMBL" id="CP053085">
    <property type="protein sequence ID" value="QJR36773.1"/>
    <property type="molecule type" value="Genomic_DNA"/>
</dbReference>
<reference evidence="1 2" key="1">
    <citation type="submission" date="2020-05" db="EMBL/GenBank/DDBJ databases">
        <title>Complete genome sequence of Gemmatimonas greenlandica TET16.</title>
        <authorList>
            <person name="Zeng Y."/>
        </authorList>
    </citation>
    <scope>NUCLEOTIDE SEQUENCE [LARGE SCALE GENOMIC DNA]</scope>
    <source>
        <strain evidence="1 2">TET16</strain>
    </source>
</reference>
<keyword evidence="2" id="KW-1185">Reference proteome</keyword>
<evidence type="ECO:0000313" key="1">
    <source>
        <dbReference type="EMBL" id="QJR36773.1"/>
    </source>
</evidence>
<sequence>MQWIQSAMSTTRALALRGVARTIAEGPEVAVVADSVVGDRRRLTLRFTAPSVTLAYRVNGAAYLRAIAIDGIALDSARYRRVPDALSIPFTAPPDSGFTAVIEAPADSAVVLRLAAVTAGLPLMRELRVPARPAGIVAVQGGDVTVRFRWVEVGRLMQKDE</sequence>
<dbReference type="RefSeq" id="WP_171226206.1">
    <property type="nucleotide sequence ID" value="NZ_CP053085.1"/>
</dbReference>